<evidence type="ECO:0000259" key="16">
    <source>
        <dbReference type="PROSITE" id="PS51190"/>
    </source>
</evidence>
<dbReference type="InterPro" id="IPR003152">
    <property type="entry name" value="FATC_dom"/>
</dbReference>
<comment type="similarity">
    <text evidence="2">Belongs to the PI3/PI4-kinase family. ATM subfamily.</text>
</comment>
<evidence type="ECO:0000256" key="7">
    <source>
        <dbReference type="ARBA" id="ARBA00022763"/>
    </source>
</evidence>
<keyword evidence="9" id="KW-0067">ATP-binding</keyword>
<dbReference type="Pfam" id="PF00454">
    <property type="entry name" value="PI3_PI4_kinase"/>
    <property type="match status" value="1"/>
</dbReference>
<protein>
    <recommendedName>
        <fullName evidence="3">non-specific serine/threonine protein kinase</fullName>
        <ecNumber evidence="3">2.7.11.1</ecNumber>
    </recommendedName>
</protein>
<dbReference type="Proteomes" id="UP001515480">
    <property type="component" value="Unassembled WGS sequence"/>
</dbReference>
<evidence type="ECO:0000256" key="8">
    <source>
        <dbReference type="ARBA" id="ARBA00022777"/>
    </source>
</evidence>
<dbReference type="PROSITE" id="PS50290">
    <property type="entry name" value="PI3_4_KINASE_3"/>
    <property type="match status" value="1"/>
</dbReference>
<dbReference type="PROSITE" id="PS51189">
    <property type="entry name" value="FAT"/>
    <property type="match status" value="1"/>
</dbReference>
<evidence type="ECO:0000256" key="10">
    <source>
        <dbReference type="ARBA" id="ARBA00023204"/>
    </source>
</evidence>
<dbReference type="InterPro" id="IPR000403">
    <property type="entry name" value="PI3/4_kinase_cat_dom"/>
</dbReference>
<dbReference type="GO" id="GO:0005524">
    <property type="term" value="F:ATP binding"/>
    <property type="evidence" value="ECO:0007669"/>
    <property type="project" value="UniProtKB-KW"/>
</dbReference>
<evidence type="ECO:0000259" key="14">
    <source>
        <dbReference type="PROSITE" id="PS50290"/>
    </source>
</evidence>
<dbReference type="Pfam" id="PF02260">
    <property type="entry name" value="FATC"/>
    <property type="match status" value="1"/>
</dbReference>
<keyword evidence="10" id="KW-0234">DNA repair</keyword>
<evidence type="ECO:0000256" key="6">
    <source>
        <dbReference type="ARBA" id="ARBA00022741"/>
    </source>
</evidence>
<dbReference type="InterPro" id="IPR016024">
    <property type="entry name" value="ARM-type_fold"/>
</dbReference>
<dbReference type="Pfam" id="PF02259">
    <property type="entry name" value="FAT"/>
    <property type="match status" value="1"/>
</dbReference>
<feature type="domain" description="PI3K/PI4K catalytic" evidence="14">
    <location>
        <begin position="2337"/>
        <end position="2654"/>
    </location>
</feature>
<keyword evidence="8" id="KW-0418">Kinase</keyword>
<comment type="caution">
    <text evidence="17">The sequence shown here is derived from an EMBL/GenBank/DDBJ whole genome shotgun (WGS) entry which is preliminary data.</text>
</comment>
<evidence type="ECO:0000256" key="4">
    <source>
        <dbReference type="ARBA" id="ARBA00022527"/>
    </source>
</evidence>
<keyword evidence="11" id="KW-0539">Nucleus</keyword>
<reference evidence="17 18" key="1">
    <citation type="journal article" date="2024" name="Science">
        <title>Giant polyketide synthase enzymes in the biosynthesis of giant marine polyether toxins.</title>
        <authorList>
            <person name="Fallon T.R."/>
            <person name="Shende V.V."/>
            <person name="Wierzbicki I.H."/>
            <person name="Pendleton A.L."/>
            <person name="Watervoot N.F."/>
            <person name="Auber R.P."/>
            <person name="Gonzalez D.J."/>
            <person name="Wisecaver J.H."/>
            <person name="Moore B.S."/>
        </authorList>
    </citation>
    <scope>NUCLEOTIDE SEQUENCE [LARGE SCALE GENOMIC DNA]</scope>
    <source>
        <strain evidence="17 18">12B1</strain>
    </source>
</reference>
<dbReference type="GO" id="GO:0006281">
    <property type="term" value="P:DNA repair"/>
    <property type="evidence" value="ECO:0007669"/>
    <property type="project" value="UniProtKB-KW"/>
</dbReference>
<evidence type="ECO:0000256" key="5">
    <source>
        <dbReference type="ARBA" id="ARBA00022679"/>
    </source>
</evidence>
<dbReference type="PANTHER" id="PTHR11139:SF69">
    <property type="entry name" value="SERINE_THREONINE-PROTEIN KINASE ATR"/>
    <property type="match status" value="1"/>
</dbReference>
<dbReference type="InterPro" id="IPR003151">
    <property type="entry name" value="PIK-rel_kinase_FAT"/>
</dbReference>
<feature type="region of interest" description="Disordered" evidence="13">
    <location>
        <begin position="372"/>
        <end position="400"/>
    </location>
</feature>
<keyword evidence="6" id="KW-0547">Nucleotide-binding</keyword>
<dbReference type="SMART" id="SM00146">
    <property type="entry name" value="PI3Kc"/>
    <property type="match status" value="1"/>
</dbReference>
<evidence type="ECO:0000313" key="18">
    <source>
        <dbReference type="Proteomes" id="UP001515480"/>
    </source>
</evidence>
<evidence type="ECO:0000313" key="17">
    <source>
        <dbReference type="EMBL" id="KAL1524613.1"/>
    </source>
</evidence>
<keyword evidence="4" id="KW-0723">Serine/threonine-protein kinase</keyword>
<evidence type="ECO:0000259" key="15">
    <source>
        <dbReference type="PROSITE" id="PS51189"/>
    </source>
</evidence>
<gene>
    <name evidence="17" type="ORF">AB1Y20_019502</name>
</gene>
<dbReference type="Gene3D" id="1.10.1070.11">
    <property type="entry name" value="Phosphatidylinositol 3-/4-kinase, catalytic domain"/>
    <property type="match status" value="1"/>
</dbReference>
<feature type="domain" description="FATC" evidence="16">
    <location>
        <begin position="2649"/>
        <end position="2681"/>
    </location>
</feature>
<keyword evidence="12" id="KW-0175">Coiled coil</keyword>
<sequence length="2681" mass="294716">MEGELSELLRVRQAEGNERHALLSSIANKLATKYLRSRDAPHDEATRVITVLAHFAEKQPGAFGWGEPAKLATTALGLIEQLPVQSEEHHAAVLSALSSILELLCVGCARTFACFAREALDLLSRVAGLRVADYAGAGGLRLCGFESFAHGCAHGVAPAAIHLTCTAACAWLHGGLLVACAQLHAIGSQFIESGSHTLWAALLDALDVRRLPRLPPPVRLAPLRALRHLLQPQAAPAPLRSRLAHQLLLLLCVGSPSPEPVPEPDGSVASEGLECDELVGECLHSLIQSGIPPPLASLPALRCALPWALASSRSSRLHAVLCELLCALPVEALAPQLLLLERFLPVRSMQHALLPCFEAALLRTLPAASDGEAAGGGEAEAQQDAEPPAKRERGLGRAHAREEAVEMVRVRLHERAVGLQMEGEIEADLASLSTLGAITCLLLRLVEWIDRVIERTISCFHVGSLSNEHDLALLSVSFDVARDLVSCLSANSSPLCEDESVRVYTAMARIATLPWTPPAASSAVAADWTSSFGEQICTDALRLLTMIPPDTAPHVRVRALHAAIHGSFTGDAVKLAVAARALEALPSLVGQLRFALDACAPLKAVLQELVACCPPPLCEAVGHTLGDLVQLCAAPREASTQVDAHAADMQFQLSRLIPKVWEMQLRLPLDEWRQRTALVSAVARMMAYGDPVQIARQGDVLVQLMALLGDENDRVRAACSKVLPELLGCKNIVGAVLQLPEGEPISAETLRSQIIEPMAEAMRQRRGEEPQVMLCMMETLGAVCCQELYASDECRAAVVLALCDGLEADQLGREYGLAMQQLHSIARTCTESKTTTVAMCRRLAPLLAVEWGWWLHERPQLLALVAEKLLDCDECDLVKLIAPHFIPHVTMLGAIEMEYPCKAGVLSDIDRARGKVASKVLHSLAAHLGKAEKELLVENMHLILAEVFSRQAADDSLDDNDVNLIHASLEFMYCSGVARKEHLTAMIRMNSRELMQEMVLRLGRARGDGEVNKVLMALNLLIPAGLHVAEDELTNNRVSLMSSLDVNGSNTQLRSYIDANSLMLIQFLRNKLTSRSALLRDKEVTLCALHRLLLIMEDDGGVPPGWWGEMVATLKLALKLEALQPQALSVVSVYASLIDTDQLRLGLQQLVLMLLPCLRQHTRQVVQILERLIVDKHKSGMPDGLAHALSEITFIPDHPALATVHAVLREYVRHPGLAQQLKGCARGLAHESVSVRLMALQQLLDALQNENRSQLHDLLLSTNPLVSALVSELLHRLLRCCGECHNAASSSSATQVQELWQPAATLALQCLGEIGAVDPARVGVSSAPRGHARAASAGREKGWVSDEELCARLLERHLVKTLRGAYEGQVPPAAYACTVLLQDICKCTAETPYAQYQQPPPDRATRFWMMLQESTRHTLRPFLQLRAVLPPHAAAGPEPTPIFRRGIRYSDWLARWSRQLQHQAVVLREGGQLDEAQAQRAQLLLACAPCFDFDHHLALHLLPYNMMLLLCVDRAASVHAIQSEVDAVLVHITACKEYFPAEDSAERNEWDAGRPRGEGGDEAEDQLCCGAVFSVLDALQEWRAQQRKRGSELYVVECIDALLDAISFTKLAQAALHCNAHCRSLLYMEQSLEQQSLQPTRFLSGREKEQRQLTFDEAALMLAAYVRTDEPDGLLALARLRAPPTLEEEVLEHESHGRYSAALNCYQVALQPRHRAAGVRQTTALADPTLPAPAGRLLRWQLGLCRSLRCLGLFVSMRDSAEAMLRAAATEFERAHLRPCALQAAWRLGEWADVQRLLHSSAASAAAGGSATFETELAHAMLALHRADWEALHRHCGAARLSLLPLVAAAGMESYGRAHAHLTQLHALQELQAAARLAFGPHADGAPLAPPIRSLTSHWRRRLALVPDTPQALEPILAVRCAALSELSSRCGGGVALVADAALAQGWLAFAKAARAAGHTETAANALAQAALFDAGSAALKAAKMDWEAGRSHHAILRLQQLLRDVRPAEEKASRAKVLLLLARYLEDERGLSEPETVLDLLDEAAKAQPEWEKCHFCLGHFMDRILAEALLQADRTEVVQQGKLPGHRSEFGKRQVSPQERQAKKLEAYHAHLHGTIRAYGAALKRGMRHSALALPRMLTLWLDFADLQLLLEGAVPKRKTEPIHDAMAELMKSVPLHQWLPATAQLVSRICHRLQRVREMLHTQLAKLLAEFPYQLVWSVIPVSLSTIAERKRSGESIVARAKQLLISAAPEQQELMGQASRLIDQLRKVCNDPLADKREKRVQMQSRWPLLYRMTGLQVVVPLHSSLTVSEPAPHVSVASHSPFSADAPTIEKWVDDVDVMGSLQRPKKVTIHGSDGRLHPFLCKPKDDLRKDARMMELMTAVNRMLHKSSGCRRRRLAVRCYAVVPLDQECGLIEWVPNMLQLRSIIKEYWEACGVPFNHARIKSRHQQAMEQPDTKKVSSLCALVQSLMAEMPPVLHHWFVDTFRTPSAWFDARLSFTRSCSVMSMIGYAVGLGDRHLENILIDATSGSVMHVDFACLFDHGLNLETPEKVPFRLTQNLLHAMGILGADGAFRQVCELTLEQLRNNRETLLNVLSTMRHDPLVEWSKRNAKEDASGAKDSKEATRELDKIDQKLQGVMQLRGPTPLSVQGQVQQLINDATDIVNLGQMYLWWMPWC</sequence>
<dbReference type="Gene3D" id="3.30.1010.10">
    <property type="entry name" value="Phosphatidylinositol 3-kinase Catalytic Subunit, Chain A, domain 4"/>
    <property type="match status" value="1"/>
</dbReference>
<dbReference type="GO" id="GO:0000077">
    <property type="term" value="P:DNA damage checkpoint signaling"/>
    <property type="evidence" value="ECO:0007669"/>
    <property type="project" value="TreeGrafter"/>
</dbReference>
<dbReference type="Pfam" id="PF23593">
    <property type="entry name" value="HEAT_ATR"/>
    <property type="match status" value="1"/>
</dbReference>
<feature type="coiled-coil region" evidence="12">
    <location>
        <begin position="1230"/>
        <end position="1257"/>
    </location>
</feature>
<dbReference type="GO" id="GO:0005694">
    <property type="term" value="C:chromosome"/>
    <property type="evidence" value="ECO:0007669"/>
    <property type="project" value="TreeGrafter"/>
</dbReference>
<dbReference type="GO" id="GO:0005634">
    <property type="term" value="C:nucleus"/>
    <property type="evidence" value="ECO:0007669"/>
    <property type="project" value="UniProtKB-SubCell"/>
</dbReference>
<name>A0AB34JRA8_PRYPA</name>
<keyword evidence="18" id="KW-1185">Reference proteome</keyword>
<dbReference type="InterPro" id="IPR056802">
    <property type="entry name" value="ATR-like_M-HEAT"/>
</dbReference>
<keyword evidence="7" id="KW-0227">DNA damage</keyword>
<comment type="subcellular location">
    <subcellularLocation>
        <location evidence="1">Nucleus</location>
    </subcellularLocation>
</comment>
<dbReference type="GO" id="GO:0004674">
    <property type="term" value="F:protein serine/threonine kinase activity"/>
    <property type="evidence" value="ECO:0007669"/>
    <property type="project" value="UniProtKB-KW"/>
</dbReference>
<dbReference type="InterPro" id="IPR050517">
    <property type="entry name" value="DDR_Repair_Kinase"/>
</dbReference>
<evidence type="ECO:0000256" key="3">
    <source>
        <dbReference type="ARBA" id="ARBA00012513"/>
    </source>
</evidence>
<dbReference type="EMBL" id="JBGBPQ010000005">
    <property type="protein sequence ID" value="KAL1524613.1"/>
    <property type="molecule type" value="Genomic_DNA"/>
</dbReference>
<dbReference type="PANTHER" id="PTHR11139">
    <property type="entry name" value="ATAXIA TELANGIECTASIA MUTATED ATM -RELATED"/>
    <property type="match status" value="1"/>
</dbReference>
<evidence type="ECO:0000256" key="13">
    <source>
        <dbReference type="SAM" id="MobiDB-lite"/>
    </source>
</evidence>
<dbReference type="Pfam" id="PF25030">
    <property type="entry name" value="M-HEAT_ATR"/>
    <property type="match status" value="1"/>
</dbReference>
<organism evidence="17 18">
    <name type="scientific">Prymnesium parvum</name>
    <name type="common">Toxic golden alga</name>
    <dbReference type="NCBI Taxonomy" id="97485"/>
    <lineage>
        <taxon>Eukaryota</taxon>
        <taxon>Haptista</taxon>
        <taxon>Haptophyta</taxon>
        <taxon>Prymnesiophyceae</taxon>
        <taxon>Prymnesiales</taxon>
        <taxon>Prymnesiaceae</taxon>
        <taxon>Prymnesium</taxon>
    </lineage>
</organism>
<evidence type="ECO:0000256" key="2">
    <source>
        <dbReference type="ARBA" id="ARBA00010769"/>
    </source>
</evidence>
<dbReference type="SUPFAM" id="SSF48371">
    <property type="entry name" value="ARM repeat"/>
    <property type="match status" value="1"/>
</dbReference>
<dbReference type="PROSITE" id="PS51190">
    <property type="entry name" value="FATC"/>
    <property type="match status" value="1"/>
</dbReference>
<dbReference type="CDD" id="cd00892">
    <property type="entry name" value="PIKKc_ATR"/>
    <property type="match status" value="1"/>
</dbReference>
<dbReference type="SMART" id="SM01343">
    <property type="entry name" value="FATC"/>
    <property type="match status" value="1"/>
</dbReference>
<evidence type="ECO:0000256" key="9">
    <source>
        <dbReference type="ARBA" id="ARBA00022840"/>
    </source>
</evidence>
<dbReference type="SUPFAM" id="SSF56112">
    <property type="entry name" value="Protein kinase-like (PK-like)"/>
    <property type="match status" value="1"/>
</dbReference>
<dbReference type="EC" id="2.7.11.1" evidence="3"/>
<dbReference type="InterPro" id="IPR014009">
    <property type="entry name" value="PIK_FAT"/>
</dbReference>
<feature type="compositionally biased region" description="Basic and acidic residues" evidence="13">
    <location>
        <begin position="387"/>
        <end position="400"/>
    </location>
</feature>
<feature type="domain" description="FAT" evidence="15">
    <location>
        <begin position="1610"/>
        <end position="2228"/>
    </location>
</feature>
<dbReference type="InterPro" id="IPR011009">
    <property type="entry name" value="Kinase-like_dom_sf"/>
</dbReference>
<evidence type="ECO:0000256" key="1">
    <source>
        <dbReference type="ARBA" id="ARBA00004123"/>
    </source>
</evidence>
<dbReference type="InterPro" id="IPR036940">
    <property type="entry name" value="PI3/4_kinase_cat_sf"/>
</dbReference>
<evidence type="ECO:0000256" key="11">
    <source>
        <dbReference type="ARBA" id="ARBA00023242"/>
    </source>
</evidence>
<accession>A0AB34JRA8</accession>
<proteinExistence type="inferred from homology"/>
<keyword evidence="5" id="KW-0808">Transferase</keyword>
<dbReference type="InterPro" id="IPR057564">
    <property type="entry name" value="HEAT_ATR"/>
</dbReference>
<evidence type="ECO:0000256" key="12">
    <source>
        <dbReference type="SAM" id="Coils"/>
    </source>
</evidence>
<dbReference type="GO" id="GO:0000723">
    <property type="term" value="P:telomere maintenance"/>
    <property type="evidence" value="ECO:0007669"/>
    <property type="project" value="TreeGrafter"/>
</dbReference>